<proteinExistence type="predicted"/>
<accession>A0A834M6Z5</accession>
<dbReference type="EMBL" id="JAACXV010014442">
    <property type="protein sequence ID" value="KAF7267254.1"/>
    <property type="molecule type" value="Genomic_DNA"/>
</dbReference>
<keyword evidence="2" id="KW-1185">Reference proteome</keyword>
<name>A0A834M6Z5_RHYFE</name>
<reference evidence="1" key="1">
    <citation type="submission" date="2020-08" db="EMBL/GenBank/DDBJ databases">
        <title>Genome sequencing and assembly of the red palm weevil Rhynchophorus ferrugineus.</title>
        <authorList>
            <person name="Dias G.B."/>
            <person name="Bergman C.M."/>
            <person name="Manee M."/>
        </authorList>
    </citation>
    <scope>NUCLEOTIDE SEQUENCE</scope>
    <source>
        <strain evidence="1">AA-2017</strain>
        <tissue evidence="1">Whole larva</tissue>
    </source>
</reference>
<evidence type="ECO:0000313" key="2">
    <source>
        <dbReference type="Proteomes" id="UP000625711"/>
    </source>
</evidence>
<dbReference type="Proteomes" id="UP000625711">
    <property type="component" value="Unassembled WGS sequence"/>
</dbReference>
<feature type="non-terminal residue" evidence="1">
    <location>
        <position position="1"/>
    </location>
</feature>
<evidence type="ECO:0000313" key="1">
    <source>
        <dbReference type="EMBL" id="KAF7267254.1"/>
    </source>
</evidence>
<comment type="caution">
    <text evidence="1">The sequence shown here is derived from an EMBL/GenBank/DDBJ whole genome shotgun (WGS) entry which is preliminary data.</text>
</comment>
<sequence length="105" mass="11118">MCDSRPGGAEVSQVDRCVTAGLGGPRCLRKQPLKSTLQNNTPLPFKAFLAITSYTRSFGPREAEIFQVDRSVTAGQAGTKLSQVGRCVRAGLTGTEVSSKPVCDS</sequence>
<gene>
    <name evidence="1" type="ORF">GWI33_019503</name>
</gene>
<organism evidence="1 2">
    <name type="scientific">Rhynchophorus ferrugineus</name>
    <name type="common">Red palm weevil</name>
    <name type="synonym">Curculio ferrugineus</name>
    <dbReference type="NCBI Taxonomy" id="354439"/>
    <lineage>
        <taxon>Eukaryota</taxon>
        <taxon>Metazoa</taxon>
        <taxon>Ecdysozoa</taxon>
        <taxon>Arthropoda</taxon>
        <taxon>Hexapoda</taxon>
        <taxon>Insecta</taxon>
        <taxon>Pterygota</taxon>
        <taxon>Neoptera</taxon>
        <taxon>Endopterygota</taxon>
        <taxon>Coleoptera</taxon>
        <taxon>Polyphaga</taxon>
        <taxon>Cucujiformia</taxon>
        <taxon>Curculionidae</taxon>
        <taxon>Dryophthorinae</taxon>
        <taxon>Rhynchophorus</taxon>
    </lineage>
</organism>
<dbReference type="AlphaFoldDB" id="A0A834M6Z5"/>
<protein>
    <submittedName>
        <fullName evidence="1">Uncharacterized protein</fullName>
    </submittedName>
</protein>